<protein>
    <submittedName>
        <fullName evidence="1">Uncharacterized protein</fullName>
    </submittedName>
</protein>
<evidence type="ECO:0000313" key="1">
    <source>
        <dbReference type="EMBL" id="CAA9266967.1"/>
    </source>
</evidence>
<reference evidence="1" key="1">
    <citation type="submission" date="2020-02" db="EMBL/GenBank/DDBJ databases">
        <authorList>
            <person name="Meier V. D."/>
        </authorList>
    </citation>
    <scope>NUCLEOTIDE SEQUENCE</scope>
    <source>
        <strain evidence="1">AVDCRST_MAG42</strain>
    </source>
</reference>
<proteinExistence type="predicted"/>
<sequence>MLARGAASECGAFYAAAVFAGKSFHERSWRARFGAAI</sequence>
<organism evidence="1">
    <name type="scientific">uncultured Chthoniobacterales bacterium</name>
    <dbReference type="NCBI Taxonomy" id="1836801"/>
    <lineage>
        <taxon>Bacteria</taxon>
        <taxon>Pseudomonadati</taxon>
        <taxon>Verrucomicrobiota</taxon>
        <taxon>Spartobacteria</taxon>
        <taxon>Chthoniobacterales</taxon>
        <taxon>environmental samples</taxon>
    </lineage>
</organism>
<dbReference type="AlphaFoldDB" id="A0A6J4J0D9"/>
<dbReference type="EMBL" id="CADCTA010000110">
    <property type="protein sequence ID" value="CAA9266967.1"/>
    <property type="molecule type" value="Genomic_DNA"/>
</dbReference>
<accession>A0A6J4J0D9</accession>
<name>A0A6J4J0D9_9BACT</name>
<gene>
    <name evidence="1" type="ORF">AVDCRST_MAG42-3040</name>
</gene>